<proteinExistence type="predicted"/>
<keyword evidence="1" id="KW-0175">Coiled coil</keyword>
<reference evidence="2 3" key="1">
    <citation type="submission" date="2022-07" db="EMBL/GenBank/DDBJ databases">
        <authorList>
            <person name="Nishijima S."/>
        </authorList>
    </citation>
    <scope>NUCLEOTIDE SEQUENCE [LARGE SCALE GENOMIC DNA]</scope>
    <source>
        <strain evidence="2">4225_94495</strain>
    </source>
</reference>
<name>A0ABY5TX01_9VIRU</name>
<keyword evidence="3" id="KW-1185">Reference proteome</keyword>
<evidence type="ECO:0000313" key="3">
    <source>
        <dbReference type="Proteomes" id="UP001160698"/>
    </source>
</evidence>
<evidence type="ECO:0000256" key="1">
    <source>
        <dbReference type="SAM" id="Coils"/>
    </source>
</evidence>
<dbReference type="EMBL" id="OP072867">
    <property type="protein sequence ID" value="UVX69687.1"/>
    <property type="molecule type" value="Genomic_DNA"/>
</dbReference>
<feature type="coiled-coil region" evidence="1">
    <location>
        <begin position="186"/>
        <end position="213"/>
    </location>
</feature>
<dbReference type="Proteomes" id="UP001160698">
    <property type="component" value="Segment"/>
</dbReference>
<sequence length="223" mass="24390">MQGKFRFSLDGVDATARQFAEVRRQLRELPASVGKSVSRLGERVSDVEKDFESLVTERSRADVGESNAVVVPPHGGTGVRNVFVNPLSLTPQKPVYCLYDGTLGVDCSSVYSVADVGDADEFIPVDALRQVKWRVYRFKDDLNLKLDDAQPTIGLLAEDLDDAGLGLFCEYDDEGVLTGVDYPRLSVAALRLAQQAMDEVDELRDEVARLSSLVGKMGVSTSE</sequence>
<accession>A0ABY5TX01</accession>
<protein>
    <submittedName>
        <fullName evidence="2">Chaperone of endosialidase</fullName>
    </submittedName>
</protein>
<organism evidence="2 3">
    <name type="scientific">Bacteriophage sp</name>
    <dbReference type="NCBI Taxonomy" id="38018"/>
    <lineage>
        <taxon>Viruses</taxon>
    </lineage>
</organism>
<evidence type="ECO:0000313" key="2">
    <source>
        <dbReference type="EMBL" id="UVX69687.1"/>
    </source>
</evidence>